<reference evidence="1 3" key="1">
    <citation type="journal article" date="2021" name="G3 (Bethesda)">
        <title>Genomic diversity, chromosomal rearrangements, and interspecies hybridization in the ogataea polymorpha species complex.</title>
        <authorList>
            <person name="Hanson S.J."/>
            <person name="Cinneide E.O."/>
            <person name="Salzberg L.I."/>
            <person name="Wolfe K.H."/>
            <person name="McGowan J."/>
            <person name="Fitzpatrick D.A."/>
            <person name="Matlin K."/>
        </authorList>
    </citation>
    <scope>NUCLEOTIDE SEQUENCE</scope>
    <source>
        <strain evidence="2">81-436-3</strain>
        <strain evidence="1">83-405-1</strain>
    </source>
</reference>
<comment type="caution">
    <text evidence="1">The sequence shown here is derived from an EMBL/GenBank/DDBJ whole genome shotgun (WGS) entry which is preliminary data.</text>
</comment>
<dbReference type="AlphaFoldDB" id="A0AAN6D3W0"/>
<gene>
    <name evidence="1" type="ORF">KL933_003759</name>
    <name evidence="2" type="ORF">KL946_003928</name>
</gene>
<organism evidence="1 4">
    <name type="scientific">Ogataea haglerorum</name>
    <dbReference type="NCBI Taxonomy" id="1937702"/>
    <lineage>
        <taxon>Eukaryota</taxon>
        <taxon>Fungi</taxon>
        <taxon>Dikarya</taxon>
        <taxon>Ascomycota</taxon>
        <taxon>Saccharomycotina</taxon>
        <taxon>Pichiomycetes</taxon>
        <taxon>Pichiales</taxon>
        <taxon>Pichiaceae</taxon>
        <taxon>Ogataea</taxon>
    </lineage>
</organism>
<dbReference type="EMBL" id="JAHLUH010000010">
    <property type="protein sequence ID" value="KAG7726317.1"/>
    <property type="molecule type" value="Genomic_DNA"/>
</dbReference>
<dbReference type="EMBL" id="JAHLUN010000011">
    <property type="protein sequence ID" value="KAG7763112.1"/>
    <property type="molecule type" value="Genomic_DNA"/>
</dbReference>
<evidence type="ECO:0000313" key="3">
    <source>
        <dbReference type="Proteomes" id="UP000697297"/>
    </source>
</evidence>
<proteinExistence type="predicted"/>
<evidence type="ECO:0000313" key="4">
    <source>
        <dbReference type="Proteomes" id="UP000738402"/>
    </source>
</evidence>
<protein>
    <submittedName>
        <fullName evidence="1">Uncharacterized protein</fullName>
    </submittedName>
</protein>
<evidence type="ECO:0000313" key="1">
    <source>
        <dbReference type="EMBL" id="KAG7726317.1"/>
    </source>
</evidence>
<sequence>MIPRSRGLIRVCTTTVRRYLFPVRQYSKIQVVNATNTDKINELLPKLNNMISHLPKKSLPYYKQLMAFDECTSQNCTYDSRTGEVIGGIEAFWQSIYKIMPLYDNLLHTGELNEDRMDSLISLLRNGLRIHRYQLAKQNKNLDNDLHHSLKSTKTYLIEALRKITDEILRYRTLHVSPAGISNIFKAYKDLGFVEEAVQFWEQGKNNNRLKPIFDSEPVLGSVIQFLVDTGDFDLKEVKELYDHIKFKKAKLDKGQNDIHPELVVGMIKACLVKGETGVAGELFQQITSDICKECANLNKTPSQKMLSYMTNAHLSFIAYSADIATSNMFFESAAKGQLPYPTPLQVNYIKPYMVKLWQSTNDLTLVQNVWERTWEYNERHHRSNSSMSSSLNDLFFKIFFSKYPRCTPDGIKHLKQVIKAYSNVKSMDEPFFNCLLTNSSAWNNSEVFHTIVKTADLYNFPKTNVFYRCCLKASGSLTLKAFEIIKLVQNLLSANASMGYRKIANADWLAIRDATINSKIVSQEKVDLYFKLWKKCSPYFANSSNYYSYQREDTKLNAAYSHIFNNIRKIDTENLTLDQLDFFVKDHQISSKVN</sequence>
<name>A0AAN6D3W0_9ASCO</name>
<keyword evidence="3" id="KW-1185">Reference proteome</keyword>
<accession>A0AAN6D3W0</accession>
<dbReference type="Proteomes" id="UP000738402">
    <property type="component" value="Unassembled WGS sequence"/>
</dbReference>
<evidence type="ECO:0000313" key="2">
    <source>
        <dbReference type="EMBL" id="KAG7763112.1"/>
    </source>
</evidence>
<dbReference type="Proteomes" id="UP000697297">
    <property type="component" value="Unassembled WGS sequence"/>
</dbReference>